<name>A0AAV4XD53_CAEEX</name>
<dbReference type="Proteomes" id="UP001054945">
    <property type="component" value="Unassembled WGS sequence"/>
</dbReference>
<dbReference type="EMBL" id="BPLR01017609">
    <property type="protein sequence ID" value="GIY92997.1"/>
    <property type="molecule type" value="Genomic_DNA"/>
</dbReference>
<proteinExistence type="predicted"/>
<organism evidence="1 2">
    <name type="scientific">Caerostris extrusa</name>
    <name type="common">Bark spider</name>
    <name type="synonym">Caerostris bankana</name>
    <dbReference type="NCBI Taxonomy" id="172846"/>
    <lineage>
        <taxon>Eukaryota</taxon>
        <taxon>Metazoa</taxon>
        <taxon>Ecdysozoa</taxon>
        <taxon>Arthropoda</taxon>
        <taxon>Chelicerata</taxon>
        <taxon>Arachnida</taxon>
        <taxon>Araneae</taxon>
        <taxon>Araneomorphae</taxon>
        <taxon>Entelegynae</taxon>
        <taxon>Araneoidea</taxon>
        <taxon>Araneidae</taxon>
        <taxon>Caerostris</taxon>
    </lineage>
</organism>
<evidence type="ECO:0000313" key="1">
    <source>
        <dbReference type="EMBL" id="GIY92997.1"/>
    </source>
</evidence>
<sequence>MKKKTATSLLIQFRYLFRYGIKPSTFAFNVINAEFSLERLCSLINRIFVKNYILKVKCLWLKGFLVPYATTLAKFALLAFPWHYFKCGLPSIGPEVDG</sequence>
<evidence type="ECO:0000313" key="2">
    <source>
        <dbReference type="Proteomes" id="UP001054945"/>
    </source>
</evidence>
<accession>A0AAV4XD53</accession>
<gene>
    <name evidence="1" type="ORF">CEXT_155191</name>
</gene>
<protein>
    <submittedName>
        <fullName evidence="1">Uncharacterized protein</fullName>
    </submittedName>
</protein>
<keyword evidence="2" id="KW-1185">Reference proteome</keyword>
<comment type="caution">
    <text evidence="1">The sequence shown here is derived from an EMBL/GenBank/DDBJ whole genome shotgun (WGS) entry which is preliminary data.</text>
</comment>
<dbReference type="AlphaFoldDB" id="A0AAV4XD53"/>
<reference evidence="1 2" key="1">
    <citation type="submission" date="2021-06" db="EMBL/GenBank/DDBJ databases">
        <title>Caerostris extrusa draft genome.</title>
        <authorList>
            <person name="Kono N."/>
            <person name="Arakawa K."/>
        </authorList>
    </citation>
    <scope>NUCLEOTIDE SEQUENCE [LARGE SCALE GENOMIC DNA]</scope>
</reference>